<keyword evidence="2" id="KW-1185">Reference proteome</keyword>
<accession>A0A7J7IU45</accession>
<dbReference type="PANTHER" id="PTHR46388:SF2">
    <property type="entry name" value="NHL REPEAT-CONTAINING PROTEIN 2"/>
    <property type="match status" value="1"/>
</dbReference>
<protein>
    <submittedName>
        <fullName evidence="1">Uncharacterized protein</fullName>
    </submittedName>
</protein>
<evidence type="ECO:0000313" key="1">
    <source>
        <dbReference type="EMBL" id="KAF6017390.1"/>
    </source>
</evidence>
<evidence type="ECO:0000313" key="2">
    <source>
        <dbReference type="Proteomes" id="UP000593567"/>
    </source>
</evidence>
<sequence>MEPDRYLNGTGILFSWGSAIKTSEPVTIIAGSIDLESYAEGTGTSARFAKIAGFLQVTDRLIIVSDRNNHCIRSVDRVTGQTAHLAGRCTEAGYADGIGGDARFWEPSGITLDERNKQSLIVVDNWNNALRSYNMDTKQVGTIVQDHDDLIRPRFALFDNKDKNTLYVSIRFKIVKYSFVDNSITVIAGDFERLGYQDGAFDVARFGYFPGEIVQLDEDHLAVTDFWNQDVRLINMKLREVSSICEPKYNDSFVEGVGCRVDNPHGLMYYNNTLYVGDASNIIMMPVSFVDAGTSRYKCNLDTITARVRAGESKAKVEIGSHTFLLSPGKHQFMSEECLVDIKVIGADTCPTTINRVVSPKTGKAVIDLQAGSISQQFELPVGRYPYSIQMDDLTCQFSINVYVCKKDDMQSKPEMVCSNNMLSVFYPTNLVFNGDVTFIPQDIYDQLTVNLAKKGTIMSIVDTSKNPP</sequence>
<organism evidence="1 2">
    <name type="scientific">Bugula neritina</name>
    <name type="common">Brown bryozoan</name>
    <name type="synonym">Sertularia neritina</name>
    <dbReference type="NCBI Taxonomy" id="10212"/>
    <lineage>
        <taxon>Eukaryota</taxon>
        <taxon>Metazoa</taxon>
        <taxon>Spiralia</taxon>
        <taxon>Lophotrochozoa</taxon>
        <taxon>Bryozoa</taxon>
        <taxon>Gymnolaemata</taxon>
        <taxon>Cheilostomatida</taxon>
        <taxon>Flustrina</taxon>
        <taxon>Buguloidea</taxon>
        <taxon>Bugulidae</taxon>
        <taxon>Bugula</taxon>
    </lineage>
</organism>
<name>A0A7J7IU45_BUGNE</name>
<dbReference type="AlphaFoldDB" id="A0A7J7IU45"/>
<proteinExistence type="predicted"/>
<comment type="caution">
    <text evidence="1">The sequence shown here is derived from an EMBL/GenBank/DDBJ whole genome shotgun (WGS) entry which is preliminary data.</text>
</comment>
<reference evidence="1" key="1">
    <citation type="submission" date="2020-06" db="EMBL/GenBank/DDBJ databases">
        <title>Draft genome of Bugula neritina, a colonial animal packing powerful symbionts and potential medicines.</title>
        <authorList>
            <person name="Rayko M."/>
        </authorList>
    </citation>
    <scope>NUCLEOTIDE SEQUENCE [LARGE SCALE GENOMIC DNA]</scope>
    <source>
        <strain evidence="1">Kwan_BN1</strain>
    </source>
</reference>
<gene>
    <name evidence="1" type="ORF">EB796_024304</name>
</gene>
<dbReference type="InterPro" id="IPR011042">
    <property type="entry name" value="6-blade_b-propeller_TolB-like"/>
</dbReference>
<dbReference type="EMBL" id="VXIV02003404">
    <property type="protein sequence ID" value="KAF6017390.1"/>
    <property type="molecule type" value="Genomic_DNA"/>
</dbReference>
<dbReference type="Proteomes" id="UP000593567">
    <property type="component" value="Unassembled WGS sequence"/>
</dbReference>
<dbReference type="PANTHER" id="PTHR46388">
    <property type="entry name" value="NHL REPEAT-CONTAINING PROTEIN 2"/>
    <property type="match status" value="1"/>
</dbReference>
<dbReference type="OrthoDB" id="273823at2759"/>
<dbReference type="Gene3D" id="2.120.10.30">
    <property type="entry name" value="TolB, C-terminal domain"/>
    <property type="match status" value="2"/>
</dbReference>
<dbReference type="SUPFAM" id="SSF63825">
    <property type="entry name" value="YWTD domain"/>
    <property type="match status" value="1"/>
</dbReference>